<feature type="region of interest" description="Disordered" evidence="1">
    <location>
        <begin position="1"/>
        <end position="29"/>
    </location>
</feature>
<organism evidence="2 3">
    <name type="scientific">Araneus ventricosus</name>
    <name type="common">Orbweaver spider</name>
    <name type="synonym">Epeira ventricosa</name>
    <dbReference type="NCBI Taxonomy" id="182803"/>
    <lineage>
        <taxon>Eukaryota</taxon>
        <taxon>Metazoa</taxon>
        <taxon>Ecdysozoa</taxon>
        <taxon>Arthropoda</taxon>
        <taxon>Chelicerata</taxon>
        <taxon>Arachnida</taxon>
        <taxon>Araneae</taxon>
        <taxon>Araneomorphae</taxon>
        <taxon>Entelegynae</taxon>
        <taxon>Araneoidea</taxon>
        <taxon>Araneidae</taxon>
        <taxon>Araneus</taxon>
    </lineage>
</organism>
<keyword evidence="3" id="KW-1185">Reference proteome</keyword>
<sequence>MTSRRRRKRKWQENPLQGPKDPRNKTKVPLQSIRWHLRKNGLDILGPLPVTTRQLVCTGDDGLFYLARGNSHSRSGSLRLWLEELVLDMDFSPPFIHSDQVI</sequence>
<evidence type="ECO:0000313" key="3">
    <source>
        <dbReference type="Proteomes" id="UP000499080"/>
    </source>
</evidence>
<protein>
    <submittedName>
        <fullName evidence="2">Uncharacterized protein</fullName>
    </submittedName>
</protein>
<gene>
    <name evidence="2" type="ORF">AVEN_20365_1</name>
</gene>
<proteinExistence type="predicted"/>
<dbReference type="EMBL" id="BGPR01001061">
    <property type="protein sequence ID" value="GBM44326.1"/>
    <property type="molecule type" value="Genomic_DNA"/>
</dbReference>
<dbReference type="AlphaFoldDB" id="A0A4Y2FUS7"/>
<reference evidence="2 3" key="1">
    <citation type="journal article" date="2019" name="Sci. Rep.">
        <title>Orb-weaving spider Araneus ventricosus genome elucidates the spidroin gene catalogue.</title>
        <authorList>
            <person name="Kono N."/>
            <person name="Nakamura H."/>
            <person name="Ohtoshi R."/>
            <person name="Moran D.A.P."/>
            <person name="Shinohara A."/>
            <person name="Yoshida Y."/>
            <person name="Fujiwara M."/>
            <person name="Mori M."/>
            <person name="Tomita M."/>
            <person name="Arakawa K."/>
        </authorList>
    </citation>
    <scope>NUCLEOTIDE SEQUENCE [LARGE SCALE GENOMIC DNA]</scope>
</reference>
<accession>A0A4Y2FUS7</accession>
<name>A0A4Y2FUS7_ARAVE</name>
<comment type="caution">
    <text evidence="2">The sequence shown here is derived from an EMBL/GenBank/DDBJ whole genome shotgun (WGS) entry which is preliminary data.</text>
</comment>
<evidence type="ECO:0000313" key="2">
    <source>
        <dbReference type="EMBL" id="GBM44326.1"/>
    </source>
</evidence>
<evidence type="ECO:0000256" key="1">
    <source>
        <dbReference type="SAM" id="MobiDB-lite"/>
    </source>
</evidence>
<feature type="compositionally biased region" description="Basic residues" evidence="1">
    <location>
        <begin position="1"/>
        <end position="10"/>
    </location>
</feature>
<dbReference type="Proteomes" id="UP000499080">
    <property type="component" value="Unassembled WGS sequence"/>
</dbReference>